<dbReference type="AlphaFoldDB" id="A0AAP8YZP5"/>
<proteinExistence type="predicted"/>
<evidence type="ECO:0000313" key="1">
    <source>
        <dbReference type="EMBL" id="QBX40598.1"/>
    </source>
</evidence>
<reference evidence="1 2" key="1">
    <citation type="submission" date="2019-03" db="EMBL/GenBank/DDBJ databases">
        <title>Complete genome sequence of the plant growth promoting strain Pseudomonas fluorescens LBUM677.</title>
        <authorList>
            <person name="Novinscak A."/>
            <person name="Joly D."/>
            <person name="Filion M."/>
        </authorList>
    </citation>
    <scope>NUCLEOTIDE SEQUENCE [LARGE SCALE GENOMIC DNA]</scope>
    <source>
        <strain evidence="1 2">LBUM677</strain>
    </source>
</reference>
<organism evidence="1 2">
    <name type="scientific">Pseudomonas fluorescens</name>
    <dbReference type="NCBI Taxonomy" id="294"/>
    <lineage>
        <taxon>Bacteria</taxon>
        <taxon>Pseudomonadati</taxon>
        <taxon>Pseudomonadota</taxon>
        <taxon>Gammaproteobacteria</taxon>
        <taxon>Pseudomonadales</taxon>
        <taxon>Pseudomonadaceae</taxon>
        <taxon>Pseudomonas</taxon>
    </lineage>
</organism>
<accession>A0AAP8YZP5</accession>
<sequence length="88" mass="9443">MERGFETAVNPAREGAQETNVGAGLLAKASCQPTFLSTVTPLSRASSLPQGSGVVGTFIWSSQPRDPGAWRPNPWLPLLAWRRPGWPA</sequence>
<name>A0AAP8YZP5_PSEFL</name>
<protein>
    <submittedName>
        <fullName evidence="1">Uncharacterized protein</fullName>
    </submittedName>
</protein>
<evidence type="ECO:0000313" key="2">
    <source>
        <dbReference type="Proteomes" id="UP000295797"/>
    </source>
</evidence>
<dbReference type="Proteomes" id="UP000295797">
    <property type="component" value="Chromosome"/>
</dbReference>
<dbReference type="EMBL" id="CP038438">
    <property type="protein sequence ID" value="QBX40598.1"/>
    <property type="molecule type" value="Genomic_DNA"/>
</dbReference>
<gene>
    <name evidence="1" type="ORF">E4T63_08285</name>
</gene>